<accession>E0XWJ6</accession>
<dbReference type="EMBL" id="GU474900">
    <property type="protein sequence ID" value="ADI18787.1"/>
    <property type="molecule type" value="Genomic_DNA"/>
</dbReference>
<reference evidence="2" key="1">
    <citation type="journal article" date="2011" name="Environ. Microbiol.">
        <title>Time-series analyses of Monterey Bay coastal microbial picoplankton using a 'genome proxy' microarray.</title>
        <authorList>
            <person name="Rich V.I."/>
            <person name="Pham V.D."/>
            <person name="Eppley J."/>
            <person name="Shi Y."/>
            <person name="DeLong E.F."/>
        </authorList>
    </citation>
    <scope>NUCLEOTIDE SEQUENCE</scope>
</reference>
<feature type="transmembrane region" description="Helical" evidence="1">
    <location>
        <begin position="14"/>
        <end position="33"/>
    </location>
</feature>
<name>E0XWJ6_9PROT</name>
<evidence type="ECO:0000256" key="1">
    <source>
        <dbReference type="SAM" id="Phobius"/>
    </source>
</evidence>
<sequence>MVNLKRSSSLWLEFLINLPIILLMFSINIYFFLQSSIKYNRSIRTYIITNNKF</sequence>
<organism evidence="2">
    <name type="scientific">uncultured SAR11 cluster bacterium HF4000_37C10</name>
    <dbReference type="NCBI Taxonomy" id="710727"/>
    <lineage>
        <taxon>Bacteria</taxon>
        <taxon>Pseudomonadati</taxon>
        <taxon>Pseudomonadota</taxon>
        <taxon>Alphaproteobacteria</taxon>
        <taxon>Candidatus Pelagibacterales</taxon>
        <taxon>environmental samples</taxon>
    </lineage>
</organism>
<protein>
    <submittedName>
        <fullName evidence="2">Uncharacterized protein</fullName>
    </submittedName>
</protein>
<keyword evidence="1" id="KW-1133">Transmembrane helix</keyword>
<keyword evidence="1" id="KW-0812">Transmembrane</keyword>
<dbReference type="AlphaFoldDB" id="E0XWJ6"/>
<keyword evidence="1" id="KW-0472">Membrane</keyword>
<evidence type="ECO:0000313" key="2">
    <source>
        <dbReference type="EMBL" id="ADI18787.1"/>
    </source>
</evidence>
<proteinExistence type="predicted"/>